<protein>
    <submittedName>
        <fullName evidence="1">Uncharacterized protein</fullName>
    </submittedName>
</protein>
<organism evidence="1 2">
    <name type="scientific">Ixodes persulcatus</name>
    <name type="common">Taiga tick</name>
    <dbReference type="NCBI Taxonomy" id="34615"/>
    <lineage>
        <taxon>Eukaryota</taxon>
        <taxon>Metazoa</taxon>
        <taxon>Ecdysozoa</taxon>
        <taxon>Arthropoda</taxon>
        <taxon>Chelicerata</taxon>
        <taxon>Arachnida</taxon>
        <taxon>Acari</taxon>
        <taxon>Parasitiformes</taxon>
        <taxon>Ixodida</taxon>
        <taxon>Ixodoidea</taxon>
        <taxon>Ixodidae</taxon>
        <taxon>Ixodinae</taxon>
        <taxon>Ixodes</taxon>
    </lineage>
</organism>
<reference evidence="1 2" key="1">
    <citation type="journal article" date="2020" name="Cell">
        <title>Large-Scale Comparative Analyses of Tick Genomes Elucidate Their Genetic Diversity and Vector Capacities.</title>
        <authorList>
            <consortium name="Tick Genome and Microbiome Consortium (TIGMIC)"/>
            <person name="Jia N."/>
            <person name="Wang J."/>
            <person name="Shi W."/>
            <person name="Du L."/>
            <person name="Sun Y."/>
            <person name="Zhan W."/>
            <person name="Jiang J.F."/>
            <person name="Wang Q."/>
            <person name="Zhang B."/>
            <person name="Ji P."/>
            <person name="Bell-Sakyi L."/>
            <person name="Cui X.M."/>
            <person name="Yuan T.T."/>
            <person name="Jiang B.G."/>
            <person name="Yang W.F."/>
            <person name="Lam T.T."/>
            <person name="Chang Q.C."/>
            <person name="Ding S.J."/>
            <person name="Wang X.J."/>
            <person name="Zhu J.G."/>
            <person name="Ruan X.D."/>
            <person name="Zhao L."/>
            <person name="Wei J.T."/>
            <person name="Ye R.Z."/>
            <person name="Que T.C."/>
            <person name="Du C.H."/>
            <person name="Zhou Y.H."/>
            <person name="Cheng J.X."/>
            <person name="Dai P.F."/>
            <person name="Guo W.B."/>
            <person name="Han X.H."/>
            <person name="Huang E.J."/>
            <person name="Li L.F."/>
            <person name="Wei W."/>
            <person name="Gao Y.C."/>
            <person name="Liu J.Z."/>
            <person name="Shao H.Z."/>
            <person name="Wang X."/>
            <person name="Wang C.C."/>
            <person name="Yang T.C."/>
            <person name="Huo Q.B."/>
            <person name="Li W."/>
            <person name="Chen H.Y."/>
            <person name="Chen S.E."/>
            <person name="Zhou L.G."/>
            <person name="Ni X.B."/>
            <person name="Tian J.H."/>
            <person name="Sheng Y."/>
            <person name="Liu T."/>
            <person name="Pan Y.S."/>
            <person name="Xia L.Y."/>
            <person name="Li J."/>
            <person name="Zhao F."/>
            <person name="Cao W.C."/>
        </authorList>
    </citation>
    <scope>NUCLEOTIDE SEQUENCE [LARGE SCALE GENOMIC DNA]</scope>
    <source>
        <strain evidence="1">Iper-2018</strain>
    </source>
</reference>
<accession>A0AC60NRJ5</accession>
<dbReference type="Proteomes" id="UP000805193">
    <property type="component" value="Unassembled WGS sequence"/>
</dbReference>
<comment type="caution">
    <text evidence="1">The sequence shown here is derived from an EMBL/GenBank/DDBJ whole genome shotgun (WGS) entry which is preliminary data.</text>
</comment>
<gene>
    <name evidence="1" type="ORF">HPB47_013157</name>
</gene>
<keyword evidence="2" id="KW-1185">Reference proteome</keyword>
<evidence type="ECO:0000313" key="2">
    <source>
        <dbReference type="Proteomes" id="UP000805193"/>
    </source>
</evidence>
<evidence type="ECO:0000313" key="1">
    <source>
        <dbReference type="EMBL" id="KAG0409740.1"/>
    </source>
</evidence>
<proteinExistence type="predicted"/>
<dbReference type="EMBL" id="JABSTQ010011598">
    <property type="protein sequence ID" value="KAG0409740.1"/>
    <property type="molecule type" value="Genomic_DNA"/>
</dbReference>
<sequence length="63" mass="6727">MVAEELSAHQLHGRATLRDVGTQTVEEYVSLLARAEGAEAPLVNSSTQTLSTGGIKSEELFIN</sequence>
<name>A0AC60NRJ5_IXOPE</name>